<feature type="region of interest" description="Disordered" evidence="1">
    <location>
        <begin position="1"/>
        <end position="25"/>
    </location>
</feature>
<evidence type="ECO:0000259" key="2">
    <source>
        <dbReference type="Pfam" id="PF08719"/>
    </source>
</evidence>
<evidence type="ECO:0000313" key="4">
    <source>
        <dbReference type="Proteomes" id="UP000005408"/>
    </source>
</evidence>
<dbReference type="CDD" id="cd15457">
    <property type="entry name" value="NADAR"/>
    <property type="match status" value="1"/>
</dbReference>
<evidence type="ECO:0000313" key="3">
    <source>
        <dbReference type="EnsemblMetazoa" id="G20027.1:cds"/>
    </source>
</evidence>
<dbReference type="Gene3D" id="1.10.357.40">
    <property type="entry name" value="YbiA-like"/>
    <property type="match status" value="1"/>
</dbReference>
<dbReference type="Proteomes" id="UP000005408">
    <property type="component" value="Unassembled WGS sequence"/>
</dbReference>
<name>A0A8W8JL95_MAGGI</name>
<protein>
    <recommendedName>
        <fullName evidence="2">NADAR domain-containing protein</fullName>
    </recommendedName>
</protein>
<evidence type="ECO:0000256" key="1">
    <source>
        <dbReference type="SAM" id="MobiDB-lite"/>
    </source>
</evidence>
<organism evidence="3 4">
    <name type="scientific">Magallana gigas</name>
    <name type="common">Pacific oyster</name>
    <name type="synonym">Crassostrea gigas</name>
    <dbReference type="NCBI Taxonomy" id="29159"/>
    <lineage>
        <taxon>Eukaryota</taxon>
        <taxon>Metazoa</taxon>
        <taxon>Spiralia</taxon>
        <taxon>Lophotrochozoa</taxon>
        <taxon>Mollusca</taxon>
        <taxon>Bivalvia</taxon>
        <taxon>Autobranchia</taxon>
        <taxon>Pteriomorphia</taxon>
        <taxon>Ostreida</taxon>
        <taxon>Ostreoidea</taxon>
        <taxon>Ostreidae</taxon>
        <taxon>Magallana</taxon>
    </lineage>
</organism>
<dbReference type="EnsemblMetazoa" id="G20027.1">
    <property type="protein sequence ID" value="G20027.1:cds"/>
    <property type="gene ID" value="G20027"/>
</dbReference>
<proteinExistence type="predicted"/>
<dbReference type="SUPFAM" id="SSF143990">
    <property type="entry name" value="YbiA-like"/>
    <property type="match status" value="1"/>
</dbReference>
<sequence length="259" mass="29445">MKKTAESEHCSVHKDTHPNETENGNKLSEIIANKEIVRNVDNASGNVHLKANDKIIYKLDSDEQWRKATVLTRAGKATGNNRNWYNIQDDESEERKSVDLSRLPWKYTDSDVLDNQTPVHELESAEQAFQTTKALRSGDVVAAERIRNSKTALEAKRIGNLVQKSSQWKDTERDVMEQIISAKINQCEEMRDTLSSCKPSVIFGHPVYDMYWGTALSYEETVKTSPRAWPGKNIMGDIIAHAAENLRKSIKKKKSSEKR</sequence>
<dbReference type="Pfam" id="PF08719">
    <property type="entry name" value="NADAR"/>
    <property type="match status" value="1"/>
</dbReference>
<keyword evidence="4" id="KW-1185">Reference proteome</keyword>
<feature type="compositionally biased region" description="Basic and acidic residues" evidence="1">
    <location>
        <begin position="1"/>
        <end position="20"/>
    </location>
</feature>
<dbReference type="AlphaFoldDB" id="A0A8W8JL95"/>
<feature type="domain" description="NADAR" evidence="2">
    <location>
        <begin position="117"/>
        <end position="247"/>
    </location>
</feature>
<dbReference type="InterPro" id="IPR037238">
    <property type="entry name" value="YbiA-like_sf"/>
</dbReference>
<accession>A0A8W8JL95</accession>
<reference evidence="3" key="1">
    <citation type="submission" date="2022-08" db="UniProtKB">
        <authorList>
            <consortium name="EnsemblMetazoa"/>
        </authorList>
    </citation>
    <scope>IDENTIFICATION</scope>
    <source>
        <strain evidence="3">05x7-T-G4-1.051#20</strain>
    </source>
</reference>
<dbReference type="InterPro" id="IPR012816">
    <property type="entry name" value="NADAR"/>
</dbReference>